<proteinExistence type="predicted"/>
<dbReference type="STRING" id="349521.HCH_05468"/>
<evidence type="ECO:0000313" key="1">
    <source>
        <dbReference type="EMBL" id="ABC32132.1"/>
    </source>
</evidence>
<gene>
    <name evidence="1" type="ordered locus">HCH_05468</name>
</gene>
<dbReference type="HOGENOM" id="CLU_739194_0_0_6"/>
<keyword evidence="2" id="KW-1185">Reference proteome</keyword>
<reference evidence="1 2" key="1">
    <citation type="journal article" date="2005" name="Nucleic Acids Res.">
        <title>Genomic blueprint of Hahella chejuensis, a marine microbe producing an algicidal agent.</title>
        <authorList>
            <person name="Jeong H."/>
            <person name="Yim J.H."/>
            <person name="Lee C."/>
            <person name="Choi S.-H."/>
            <person name="Park Y.K."/>
            <person name="Yoon S.H."/>
            <person name="Hur C.-G."/>
            <person name="Kang H.-Y."/>
            <person name="Kim D."/>
            <person name="Lee H.H."/>
            <person name="Park K.H."/>
            <person name="Park S.-H."/>
            <person name="Park H.-S."/>
            <person name="Lee H.K."/>
            <person name="Oh T.K."/>
            <person name="Kim J.F."/>
        </authorList>
    </citation>
    <scope>NUCLEOTIDE SEQUENCE [LARGE SCALE GENOMIC DNA]</scope>
    <source>
        <strain evidence="1 2">KCTC 2396</strain>
    </source>
</reference>
<dbReference type="EMBL" id="CP000155">
    <property type="protein sequence ID" value="ABC32132.1"/>
    <property type="molecule type" value="Genomic_DNA"/>
</dbReference>
<accession>Q2SB42</accession>
<organism evidence="1 2">
    <name type="scientific">Hahella chejuensis (strain KCTC 2396)</name>
    <dbReference type="NCBI Taxonomy" id="349521"/>
    <lineage>
        <taxon>Bacteria</taxon>
        <taxon>Pseudomonadati</taxon>
        <taxon>Pseudomonadota</taxon>
        <taxon>Gammaproteobacteria</taxon>
        <taxon>Oceanospirillales</taxon>
        <taxon>Hahellaceae</taxon>
        <taxon>Hahella</taxon>
    </lineage>
</organism>
<dbReference type="KEGG" id="hch:HCH_05468"/>
<dbReference type="Proteomes" id="UP000000238">
    <property type="component" value="Chromosome"/>
</dbReference>
<protein>
    <submittedName>
        <fullName evidence="1">Uncharacterized protein</fullName>
    </submittedName>
</protein>
<name>Q2SB42_HAHCH</name>
<evidence type="ECO:0000313" key="2">
    <source>
        <dbReference type="Proteomes" id="UP000000238"/>
    </source>
</evidence>
<sequence length="374" mass="41618">MRNDVETYQVITRGKLASGRELTQVQRNLQTQLRLNDAMTSKLFAGAPVKLKSNLTWEQAQDWQKKLHQLGLLTELALQLNPACLQAGLQTATLETAPEEPEEQILLFEAGKLTPHLVQFSESLTVSNESGTPVARFVSHNAYWSPLALMLASTGLALTLQNHLLRVMTHYLQWGALASALSIVFLLLTIICLPRLLQPRMLQSIADPRGAHRIYQQELPVYWVGAKKHRLIDAEQQDLGVIERKQQSAALTAADGAVVYEWRQAVRVHESSKDALGKIQEKLVEDTALGPVAEYLGHAKKVLDFLKRRRAKSAASPSWDPQNAMAVLDQEGNLAALAYVTPEPAVQIRKPNLTPQERLRLLAFCACLLRSPLV</sequence>
<dbReference type="AlphaFoldDB" id="Q2SB42"/>